<sequence>MQLKHSGLGIASFATSIFSGIALFITFIVAGALEATTPGGLDENSMEAILVGLMIIFMMLVCLVSLGLGIGGLVQKDRQKIFAILGTTFSGLIILGTIGLIALGMSMG</sequence>
<evidence type="ECO:0000313" key="1">
    <source>
        <dbReference type="EMBL" id="SUI77691.1"/>
    </source>
</evidence>
<reference evidence="1 2" key="1">
    <citation type="submission" date="2018-06" db="EMBL/GenBank/DDBJ databases">
        <authorList>
            <consortium name="Pathogen Informatics"/>
            <person name="Doyle S."/>
        </authorList>
    </citation>
    <scope>NUCLEOTIDE SEQUENCE [LARGE SCALE GENOMIC DNA]</scope>
    <source>
        <strain evidence="1 2">NCTC10738</strain>
    </source>
</reference>
<protein>
    <submittedName>
        <fullName evidence="1">Uncharacterized protein</fullName>
    </submittedName>
</protein>
<accession>A0A380ACA3</accession>
<gene>
    <name evidence="1" type="ORF">NCTC10738_02648</name>
</gene>
<dbReference type="EMBL" id="UGYO01000001">
    <property type="protein sequence ID" value="SUI77691.1"/>
    <property type="molecule type" value="Genomic_DNA"/>
</dbReference>
<evidence type="ECO:0000313" key="2">
    <source>
        <dbReference type="Proteomes" id="UP000254069"/>
    </source>
</evidence>
<dbReference type="KEGG" id="salg:BS332_02540"/>
<keyword evidence="2" id="KW-1185">Reference proteome</keyword>
<organism evidence="1 2">
    <name type="scientific">Shewanella algae</name>
    <dbReference type="NCBI Taxonomy" id="38313"/>
    <lineage>
        <taxon>Bacteria</taxon>
        <taxon>Pseudomonadati</taxon>
        <taxon>Pseudomonadota</taxon>
        <taxon>Gammaproteobacteria</taxon>
        <taxon>Alteromonadales</taxon>
        <taxon>Shewanellaceae</taxon>
        <taxon>Shewanella</taxon>
    </lineage>
</organism>
<dbReference type="RefSeq" id="WP_115389855.1">
    <property type="nucleotide sequence ID" value="NZ_AP024615.1"/>
</dbReference>
<dbReference type="Proteomes" id="UP000254069">
    <property type="component" value="Unassembled WGS sequence"/>
</dbReference>
<proteinExistence type="predicted"/>
<dbReference type="AlphaFoldDB" id="A0A380ACA3"/>
<name>A0A380ACA3_9GAMM</name>